<reference evidence="1 2" key="1">
    <citation type="journal article" date="2021" name="Nat. Commun.">
        <title>Genetic determinants of endophytism in the Arabidopsis root mycobiome.</title>
        <authorList>
            <person name="Mesny F."/>
            <person name="Miyauchi S."/>
            <person name="Thiergart T."/>
            <person name="Pickel B."/>
            <person name="Atanasova L."/>
            <person name="Karlsson M."/>
            <person name="Huettel B."/>
            <person name="Barry K.W."/>
            <person name="Haridas S."/>
            <person name="Chen C."/>
            <person name="Bauer D."/>
            <person name="Andreopoulos W."/>
            <person name="Pangilinan J."/>
            <person name="LaButti K."/>
            <person name="Riley R."/>
            <person name="Lipzen A."/>
            <person name="Clum A."/>
            <person name="Drula E."/>
            <person name="Henrissat B."/>
            <person name="Kohler A."/>
            <person name="Grigoriev I.V."/>
            <person name="Martin F.M."/>
            <person name="Hacquard S."/>
        </authorList>
    </citation>
    <scope>NUCLEOTIDE SEQUENCE [LARGE SCALE GENOMIC DNA]</scope>
    <source>
        <strain evidence="1 2">MPI-SDFR-AT-0080</strain>
    </source>
</reference>
<dbReference type="EMBL" id="JAGTJR010000102">
    <property type="protein sequence ID" value="KAH7010742.1"/>
    <property type="molecule type" value="Genomic_DNA"/>
</dbReference>
<comment type="caution">
    <text evidence="1">The sequence shown here is derived from an EMBL/GenBank/DDBJ whole genome shotgun (WGS) entry which is preliminary data.</text>
</comment>
<evidence type="ECO:0000313" key="1">
    <source>
        <dbReference type="EMBL" id="KAH7010742.1"/>
    </source>
</evidence>
<protein>
    <submittedName>
        <fullName evidence="1">Uncharacterized protein</fullName>
    </submittedName>
</protein>
<name>A0ABQ8FQ44_9PEZI</name>
<organism evidence="1 2">
    <name type="scientific">Macrophomina phaseolina</name>
    <dbReference type="NCBI Taxonomy" id="35725"/>
    <lineage>
        <taxon>Eukaryota</taxon>
        <taxon>Fungi</taxon>
        <taxon>Dikarya</taxon>
        <taxon>Ascomycota</taxon>
        <taxon>Pezizomycotina</taxon>
        <taxon>Dothideomycetes</taxon>
        <taxon>Dothideomycetes incertae sedis</taxon>
        <taxon>Botryosphaeriales</taxon>
        <taxon>Botryosphaeriaceae</taxon>
        <taxon>Macrophomina</taxon>
    </lineage>
</organism>
<sequence>MLAIIPLLISTAAAFVFPEGLTDGFYRASIDERGYEIHELLSAPDGEHIDARIISQRAPTTDSDTYEVSAKLQKRIWTVWCGCGFSLNHGDCDAAVADMKRQVDGGVHIQPHQAYYSIRGSVVFFSCNTGDGQVFMDVPSVTFIAGEITKACGYYIAGTFARQGYPPEASGYMRYSAGLDFCRAAKASPAHSC</sequence>
<proteinExistence type="predicted"/>
<evidence type="ECO:0000313" key="2">
    <source>
        <dbReference type="Proteomes" id="UP000774617"/>
    </source>
</evidence>
<gene>
    <name evidence="1" type="ORF">B0J12DRAFT_751346</name>
</gene>
<accession>A0ABQ8FQ44</accession>
<dbReference type="Proteomes" id="UP000774617">
    <property type="component" value="Unassembled WGS sequence"/>
</dbReference>
<keyword evidence="2" id="KW-1185">Reference proteome</keyword>